<dbReference type="InterPro" id="IPR001638">
    <property type="entry name" value="Solute-binding_3/MltF_N"/>
</dbReference>
<dbReference type="SMART" id="SM00062">
    <property type="entry name" value="PBPb"/>
    <property type="match status" value="1"/>
</dbReference>
<feature type="domain" description="Solute-binding protein family 3/N-terminal" evidence="2">
    <location>
        <begin position="25"/>
        <end position="249"/>
    </location>
</feature>
<dbReference type="Pfam" id="PF00497">
    <property type="entry name" value="SBP_bac_3"/>
    <property type="match status" value="1"/>
</dbReference>
<name>A0A916RIF3_9HYPH</name>
<dbReference type="RefSeq" id="WP_127074106.1">
    <property type="nucleotide sequence ID" value="NZ_BMKB01000004.1"/>
</dbReference>
<dbReference type="OrthoDB" id="9796586at2"/>
<dbReference type="EMBL" id="BMKB01000004">
    <property type="protein sequence ID" value="GGA56946.1"/>
    <property type="molecule type" value="Genomic_DNA"/>
</dbReference>
<evidence type="ECO:0000313" key="4">
    <source>
        <dbReference type="Proteomes" id="UP000596977"/>
    </source>
</evidence>
<reference evidence="3 4" key="1">
    <citation type="journal article" date="2014" name="Int. J. Syst. Evol. Microbiol.">
        <title>Complete genome sequence of Corynebacterium casei LMG S-19264T (=DSM 44701T), isolated from a smear-ripened cheese.</title>
        <authorList>
            <consortium name="US DOE Joint Genome Institute (JGI-PGF)"/>
            <person name="Walter F."/>
            <person name="Albersmeier A."/>
            <person name="Kalinowski J."/>
            <person name="Ruckert C."/>
        </authorList>
    </citation>
    <scope>NUCLEOTIDE SEQUENCE [LARGE SCALE GENOMIC DNA]</scope>
    <source>
        <strain evidence="3 4">CGMCC 1.15896</strain>
    </source>
</reference>
<dbReference type="AlphaFoldDB" id="A0A916RIF3"/>
<organism evidence="3 4">
    <name type="scientific">Pelagibacterium lentulum</name>
    <dbReference type="NCBI Taxonomy" id="2029865"/>
    <lineage>
        <taxon>Bacteria</taxon>
        <taxon>Pseudomonadati</taxon>
        <taxon>Pseudomonadota</taxon>
        <taxon>Alphaproteobacteria</taxon>
        <taxon>Hyphomicrobiales</taxon>
        <taxon>Devosiaceae</taxon>
        <taxon>Pelagibacterium</taxon>
    </lineage>
</organism>
<keyword evidence="1" id="KW-0732">Signal</keyword>
<gene>
    <name evidence="3" type="ORF">GCM10011499_28950</name>
</gene>
<dbReference type="Gene3D" id="3.40.190.10">
    <property type="entry name" value="Periplasmic binding protein-like II"/>
    <property type="match status" value="2"/>
</dbReference>
<keyword evidence="4" id="KW-1185">Reference proteome</keyword>
<dbReference type="Proteomes" id="UP000596977">
    <property type="component" value="Unassembled WGS sequence"/>
</dbReference>
<dbReference type="PANTHER" id="PTHR35936:SF35">
    <property type="entry name" value="L-CYSTINE-BINDING PROTEIN TCYJ"/>
    <property type="match status" value="1"/>
</dbReference>
<evidence type="ECO:0000256" key="1">
    <source>
        <dbReference type="ARBA" id="ARBA00022729"/>
    </source>
</evidence>
<accession>A0A916RIF3</accession>
<comment type="caution">
    <text evidence="3">The sequence shown here is derived from an EMBL/GenBank/DDBJ whole genome shotgun (WGS) entry which is preliminary data.</text>
</comment>
<evidence type="ECO:0000259" key="2">
    <source>
        <dbReference type="SMART" id="SM00062"/>
    </source>
</evidence>
<protein>
    <submittedName>
        <fullName evidence="3">Amino acid ABC transporter</fullName>
    </submittedName>
</protein>
<proteinExistence type="predicted"/>
<dbReference type="PANTHER" id="PTHR35936">
    <property type="entry name" value="MEMBRANE-BOUND LYTIC MUREIN TRANSGLYCOSYLASE F"/>
    <property type="match status" value="1"/>
</dbReference>
<dbReference type="SUPFAM" id="SSF53850">
    <property type="entry name" value="Periplasmic binding protein-like II"/>
    <property type="match status" value="1"/>
</dbReference>
<sequence length="251" mass="27434">MAQNLPLHVDPGAREEVFDTSAVPALRFLTTADFPPFNYTDGAGNLVGFNIDLANAICMRLSASCTIQAWPWDTVQDALADNQGDALIAGLAIDGQSGSRFDFSRIYLELPARFVASADTAPLFSPRRLTGPLGVRQGTPHAQLARRLLPNVEIIEFPSELAALEALAREDIAAFFGDGMRAAFWLNENDDCCAFAGEAYFRPDLFGSGFAVAVPAGLDNVRAAINWALIRLAREGRLDELYLRWFPVSFY</sequence>
<evidence type="ECO:0000313" key="3">
    <source>
        <dbReference type="EMBL" id="GGA56946.1"/>
    </source>
</evidence>